<dbReference type="SUPFAM" id="SSF49764">
    <property type="entry name" value="HSP20-like chaperones"/>
    <property type="match status" value="1"/>
</dbReference>
<evidence type="ECO:0000256" key="2">
    <source>
        <dbReference type="PROSITE-ProRule" id="PRU00285"/>
    </source>
</evidence>
<dbReference type="PANTHER" id="PTHR11527">
    <property type="entry name" value="HEAT-SHOCK PROTEIN 20 FAMILY MEMBER"/>
    <property type="match status" value="1"/>
</dbReference>
<accession>A0A284QSX6</accession>
<name>A0A284QSX6_ARMOS</name>
<keyword evidence="1" id="KW-0346">Stress response</keyword>
<feature type="domain" description="SHSP" evidence="4">
    <location>
        <begin position="30"/>
        <end position="139"/>
    </location>
</feature>
<proteinExistence type="inferred from homology"/>
<evidence type="ECO:0000313" key="6">
    <source>
        <dbReference type="Proteomes" id="UP000219338"/>
    </source>
</evidence>
<reference evidence="6" key="1">
    <citation type="journal article" date="2017" name="Nat. Ecol. Evol.">
        <title>Genome expansion and lineage-specific genetic innovations in the forest pathogenic fungi Armillaria.</title>
        <authorList>
            <person name="Sipos G."/>
            <person name="Prasanna A.N."/>
            <person name="Walter M.C."/>
            <person name="O'Connor E."/>
            <person name="Balint B."/>
            <person name="Krizsan K."/>
            <person name="Kiss B."/>
            <person name="Hess J."/>
            <person name="Varga T."/>
            <person name="Slot J."/>
            <person name="Riley R."/>
            <person name="Boka B."/>
            <person name="Rigling D."/>
            <person name="Barry K."/>
            <person name="Lee J."/>
            <person name="Mihaltcheva S."/>
            <person name="LaButti K."/>
            <person name="Lipzen A."/>
            <person name="Waldron R."/>
            <person name="Moloney N.M."/>
            <person name="Sperisen C."/>
            <person name="Kredics L."/>
            <person name="Vagvoelgyi C."/>
            <person name="Patrignani A."/>
            <person name="Fitzpatrick D."/>
            <person name="Nagy I."/>
            <person name="Doyle S."/>
            <person name="Anderson J.B."/>
            <person name="Grigoriev I.V."/>
            <person name="Gueldener U."/>
            <person name="Muensterkoetter M."/>
            <person name="Nagy L.G."/>
        </authorList>
    </citation>
    <scope>NUCLEOTIDE SEQUENCE [LARGE SCALE GENOMIC DNA]</scope>
    <source>
        <strain evidence="6">C18/9</strain>
    </source>
</reference>
<dbReference type="OMA" id="MAMLPHF"/>
<evidence type="ECO:0000259" key="4">
    <source>
        <dbReference type="PROSITE" id="PS01031"/>
    </source>
</evidence>
<evidence type="ECO:0000256" key="1">
    <source>
        <dbReference type="ARBA" id="ARBA00023016"/>
    </source>
</evidence>
<dbReference type="Proteomes" id="UP000219338">
    <property type="component" value="Unassembled WGS sequence"/>
</dbReference>
<dbReference type="Pfam" id="PF00011">
    <property type="entry name" value="HSP20"/>
    <property type="match status" value="1"/>
</dbReference>
<dbReference type="AlphaFoldDB" id="A0A284QSX6"/>
<comment type="similarity">
    <text evidence="2 3">Belongs to the small heat shock protein (HSP20) family.</text>
</comment>
<protein>
    <recommendedName>
        <fullName evidence="4">SHSP domain-containing protein</fullName>
    </recommendedName>
</protein>
<dbReference type="STRING" id="47428.A0A284QSX6"/>
<dbReference type="PROSITE" id="PS01031">
    <property type="entry name" value="SHSP"/>
    <property type="match status" value="1"/>
</dbReference>
<evidence type="ECO:0000256" key="3">
    <source>
        <dbReference type="RuleBase" id="RU003616"/>
    </source>
</evidence>
<dbReference type="InterPro" id="IPR002068">
    <property type="entry name" value="A-crystallin/Hsp20_dom"/>
</dbReference>
<gene>
    <name evidence="5" type="ORF">ARMOST_02883</name>
</gene>
<dbReference type="EMBL" id="FUEG01000002">
    <property type="protein sequence ID" value="SJK99575.1"/>
    <property type="molecule type" value="Genomic_DNA"/>
</dbReference>
<dbReference type="InterPro" id="IPR008978">
    <property type="entry name" value="HSP20-like_chaperone"/>
</dbReference>
<evidence type="ECO:0000313" key="5">
    <source>
        <dbReference type="EMBL" id="SJK99575.1"/>
    </source>
</evidence>
<dbReference type="OrthoDB" id="1431247at2759"/>
<organism evidence="5 6">
    <name type="scientific">Armillaria ostoyae</name>
    <name type="common">Armillaria root rot fungus</name>
    <dbReference type="NCBI Taxonomy" id="47428"/>
    <lineage>
        <taxon>Eukaryota</taxon>
        <taxon>Fungi</taxon>
        <taxon>Dikarya</taxon>
        <taxon>Basidiomycota</taxon>
        <taxon>Agaricomycotina</taxon>
        <taxon>Agaricomycetes</taxon>
        <taxon>Agaricomycetidae</taxon>
        <taxon>Agaricales</taxon>
        <taxon>Marasmiineae</taxon>
        <taxon>Physalacriaceae</taxon>
        <taxon>Armillaria</taxon>
    </lineage>
</organism>
<sequence>MSQSTSSFAPGSTFQAQPYTDSVFKTSHTLKFGYTEPKMDLYEDPDTKTVNAIIELPGLAKEDVYIHWNGDHITIGAEIPERDTSGHTICERTVGRFRRTLTTPRGIKEEDIKASLKNGLLTLSFPRAPELVLKRIMIS</sequence>
<dbReference type="CDD" id="cd06464">
    <property type="entry name" value="ACD_sHsps-like"/>
    <property type="match status" value="1"/>
</dbReference>
<dbReference type="Gene3D" id="2.60.40.790">
    <property type="match status" value="1"/>
</dbReference>
<dbReference type="InterPro" id="IPR031107">
    <property type="entry name" value="Small_HSP"/>
</dbReference>
<keyword evidence="6" id="KW-1185">Reference proteome</keyword>